<protein>
    <recommendedName>
        <fullName evidence="3">Transposase</fullName>
    </recommendedName>
</protein>
<sequence length="92" mass="10610">MGYILPMRPLQYDTYHQRVNKKENGPYIIEKPHQVLHHKLNSHEYRSTRYIKPAKLYSETGSKEGINNIPETAARKLVAGLTGKGKHIDKIV</sequence>
<keyword evidence="2" id="KW-1185">Reference proteome</keyword>
<dbReference type="Proteomes" id="UP001500880">
    <property type="component" value="Unassembled WGS sequence"/>
</dbReference>
<evidence type="ECO:0000313" key="1">
    <source>
        <dbReference type="EMBL" id="GAA0492005.1"/>
    </source>
</evidence>
<gene>
    <name evidence="1" type="ORF">GCM10008986_17790</name>
</gene>
<evidence type="ECO:0000313" key="2">
    <source>
        <dbReference type="Proteomes" id="UP001500880"/>
    </source>
</evidence>
<dbReference type="EMBL" id="BAAADO010000003">
    <property type="protein sequence ID" value="GAA0492005.1"/>
    <property type="molecule type" value="Genomic_DNA"/>
</dbReference>
<organism evidence="1 2">
    <name type="scientific">Salinibacillus aidingensis</name>
    <dbReference type="NCBI Taxonomy" id="237684"/>
    <lineage>
        <taxon>Bacteria</taxon>
        <taxon>Bacillati</taxon>
        <taxon>Bacillota</taxon>
        <taxon>Bacilli</taxon>
        <taxon>Bacillales</taxon>
        <taxon>Bacillaceae</taxon>
        <taxon>Salinibacillus</taxon>
    </lineage>
</organism>
<accession>A0ABP3L4H2</accession>
<name>A0ABP3L4H2_9BACI</name>
<comment type="caution">
    <text evidence="1">The sequence shown here is derived from an EMBL/GenBank/DDBJ whole genome shotgun (WGS) entry which is preliminary data.</text>
</comment>
<evidence type="ECO:0008006" key="3">
    <source>
        <dbReference type="Google" id="ProtNLM"/>
    </source>
</evidence>
<proteinExistence type="predicted"/>
<reference evidence="2" key="1">
    <citation type="journal article" date="2019" name="Int. J. Syst. Evol. Microbiol.">
        <title>The Global Catalogue of Microorganisms (GCM) 10K type strain sequencing project: providing services to taxonomists for standard genome sequencing and annotation.</title>
        <authorList>
            <consortium name="The Broad Institute Genomics Platform"/>
            <consortium name="The Broad Institute Genome Sequencing Center for Infectious Disease"/>
            <person name="Wu L."/>
            <person name="Ma J."/>
        </authorList>
    </citation>
    <scope>NUCLEOTIDE SEQUENCE [LARGE SCALE GENOMIC DNA]</scope>
    <source>
        <strain evidence="2">JCM 12389</strain>
    </source>
</reference>
<dbReference type="RefSeq" id="WP_343839884.1">
    <property type="nucleotide sequence ID" value="NZ_BAAADO010000003.1"/>
</dbReference>